<dbReference type="InterPro" id="IPR001041">
    <property type="entry name" value="2Fe-2S_ferredoxin-type"/>
</dbReference>
<organism evidence="3 4">
    <name type="scientific">Mucilaginibacter pallidiroseus</name>
    <dbReference type="NCBI Taxonomy" id="2599295"/>
    <lineage>
        <taxon>Bacteria</taxon>
        <taxon>Pseudomonadati</taxon>
        <taxon>Bacteroidota</taxon>
        <taxon>Sphingobacteriia</taxon>
        <taxon>Sphingobacteriales</taxon>
        <taxon>Sphingobacteriaceae</taxon>
        <taxon>Mucilaginibacter</taxon>
    </lineage>
</organism>
<sequence length="342" mass="38199">MLNLRVDAIEWDLSDVATFYLTPISGQKVAYKAGQFITLVFSHHNHEIRRSYSLSSSPDEDRLAITIKRVSNGEISRFMLTKVQVGDIIQSTDPAGVFTVTYPDQEKDIVFFAAGSGITPVYALIKYILNRAGKSKVHLIYSNLKRSSIIFNEQLTKLSNAHSDRFNLVHLISDEANRLNNLVIEKLVMQQVVFDASVAEFYICGPFSYIRTITLTLQYMGIATGQIHKENFVLETIPVKANTANYPPRDVTINIDGTTHNITVAENQSILQAALQNNIQLPYSCRSGICSACVARCKTGQVEMTQNEVLTPQDIQNGWILTCTGHPISDDVVVGYVGRREY</sequence>
<accession>A0A563UED9</accession>
<dbReference type="Pfam" id="PF00970">
    <property type="entry name" value="FAD_binding_6"/>
    <property type="match status" value="1"/>
</dbReference>
<dbReference type="SUPFAM" id="SSF63380">
    <property type="entry name" value="Riboflavin synthase domain-like"/>
    <property type="match status" value="1"/>
</dbReference>
<protein>
    <submittedName>
        <fullName evidence="3">Ferredoxin--NADP reductase</fullName>
    </submittedName>
</protein>
<dbReference type="PRINTS" id="PR00410">
    <property type="entry name" value="PHEHYDRXLASE"/>
</dbReference>
<dbReference type="InterPro" id="IPR001433">
    <property type="entry name" value="OxRdtase_FAD/NAD-bd"/>
</dbReference>
<dbReference type="PROSITE" id="PS00197">
    <property type="entry name" value="2FE2S_FER_1"/>
    <property type="match status" value="1"/>
</dbReference>
<keyword evidence="4" id="KW-1185">Reference proteome</keyword>
<dbReference type="CDD" id="cd00207">
    <property type="entry name" value="fer2"/>
    <property type="match status" value="1"/>
</dbReference>
<dbReference type="Pfam" id="PF00175">
    <property type="entry name" value="NAD_binding_1"/>
    <property type="match status" value="1"/>
</dbReference>
<evidence type="ECO:0000259" key="1">
    <source>
        <dbReference type="PROSITE" id="PS51085"/>
    </source>
</evidence>
<dbReference type="AlphaFoldDB" id="A0A563UED9"/>
<dbReference type="InterPro" id="IPR001709">
    <property type="entry name" value="Flavoprot_Pyr_Nucl_cyt_Rdtase"/>
</dbReference>
<dbReference type="RefSeq" id="WP_146381275.1">
    <property type="nucleotide sequence ID" value="NZ_VOEJ01000003.1"/>
</dbReference>
<name>A0A563UED9_9SPHI</name>
<dbReference type="PANTHER" id="PTHR47354:SF5">
    <property type="entry name" value="PROTEIN RFBI"/>
    <property type="match status" value="1"/>
</dbReference>
<dbReference type="Gene3D" id="3.40.50.80">
    <property type="entry name" value="Nucleotide-binding domain of ferredoxin-NADP reductase (FNR) module"/>
    <property type="match status" value="1"/>
</dbReference>
<dbReference type="CDD" id="cd06214">
    <property type="entry name" value="PA_degradation_oxidoreductase_like"/>
    <property type="match status" value="1"/>
</dbReference>
<evidence type="ECO:0000313" key="3">
    <source>
        <dbReference type="EMBL" id="TWR29720.1"/>
    </source>
</evidence>
<dbReference type="EMBL" id="VOEJ01000003">
    <property type="protein sequence ID" value="TWR29720.1"/>
    <property type="molecule type" value="Genomic_DNA"/>
</dbReference>
<evidence type="ECO:0000313" key="4">
    <source>
        <dbReference type="Proteomes" id="UP000320042"/>
    </source>
</evidence>
<dbReference type="InterPro" id="IPR050415">
    <property type="entry name" value="MRET"/>
</dbReference>
<dbReference type="GO" id="GO:0016491">
    <property type="term" value="F:oxidoreductase activity"/>
    <property type="evidence" value="ECO:0007669"/>
    <property type="project" value="InterPro"/>
</dbReference>
<dbReference type="InterPro" id="IPR017938">
    <property type="entry name" value="Riboflavin_synthase-like_b-brl"/>
</dbReference>
<dbReference type="PANTHER" id="PTHR47354">
    <property type="entry name" value="NADH OXIDOREDUCTASE HCR"/>
    <property type="match status" value="1"/>
</dbReference>
<gene>
    <name evidence="3" type="ORF">FPZ43_07610</name>
</gene>
<dbReference type="Proteomes" id="UP000320042">
    <property type="component" value="Unassembled WGS sequence"/>
</dbReference>
<dbReference type="InterPro" id="IPR008333">
    <property type="entry name" value="Cbr1-like_FAD-bd_dom"/>
</dbReference>
<dbReference type="SUPFAM" id="SSF52343">
    <property type="entry name" value="Ferredoxin reductase-like, C-terminal NADP-linked domain"/>
    <property type="match status" value="1"/>
</dbReference>
<comment type="caution">
    <text evidence="3">The sequence shown here is derived from an EMBL/GenBank/DDBJ whole genome shotgun (WGS) entry which is preliminary data.</text>
</comment>
<dbReference type="InterPro" id="IPR017927">
    <property type="entry name" value="FAD-bd_FR_type"/>
</dbReference>
<dbReference type="PROSITE" id="PS51085">
    <property type="entry name" value="2FE2S_FER_2"/>
    <property type="match status" value="1"/>
</dbReference>
<feature type="domain" description="FAD-binding FR-type" evidence="2">
    <location>
        <begin position="1"/>
        <end position="101"/>
    </location>
</feature>
<feature type="domain" description="2Fe-2S ferredoxin-type" evidence="1">
    <location>
        <begin position="249"/>
        <end position="340"/>
    </location>
</feature>
<dbReference type="InterPro" id="IPR012675">
    <property type="entry name" value="Beta-grasp_dom_sf"/>
</dbReference>
<reference evidence="3 4" key="1">
    <citation type="submission" date="2019-07" db="EMBL/GenBank/DDBJ databases">
        <authorList>
            <person name="Kim J."/>
        </authorList>
    </citation>
    <scope>NUCLEOTIDE SEQUENCE [LARGE SCALE GENOMIC DNA]</scope>
    <source>
        <strain evidence="4">dk17</strain>
    </source>
</reference>
<dbReference type="Gene3D" id="3.10.20.30">
    <property type="match status" value="1"/>
</dbReference>
<dbReference type="PROSITE" id="PS51384">
    <property type="entry name" value="FAD_FR"/>
    <property type="match status" value="1"/>
</dbReference>
<dbReference type="PRINTS" id="PR00371">
    <property type="entry name" value="FPNCR"/>
</dbReference>
<dbReference type="InterPro" id="IPR006058">
    <property type="entry name" value="2Fe2S_fd_BS"/>
</dbReference>
<proteinExistence type="predicted"/>
<dbReference type="OrthoDB" id="9789468at2"/>
<dbReference type="InterPro" id="IPR039261">
    <property type="entry name" value="FNR_nucleotide-bd"/>
</dbReference>
<evidence type="ECO:0000259" key="2">
    <source>
        <dbReference type="PROSITE" id="PS51384"/>
    </source>
</evidence>
<dbReference type="SUPFAM" id="SSF54292">
    <property type="entry name" value="2Fe-2S ferredoxin-like"/>
    <property type="match status" value="1"/>
</dbReference>
<dbReference type="InterPro" id="IPR036010">
    <property type="entry name" value="2Fe-2S_ferredoxin-like_sf"/>
</dbReference>
<dbReference type="Pfam" id="PF00111">
    <property type="entry name" value="Fer2"/>
    <property type="match status" value="1"/>
</dbReference>
<dbReference type="GO" id="GO:0051537">
    <property type="term" value="F:2 iron, 2 sulfur cluster binding"/>
    <property type="evidence" value="ECO:0007669"/>
    <property type="project" value="InterPro"/>
</dbReference>
<dbReference type="Gene3D" id="2.40.30.10">
    <property type="entry name" value="Translation factors"/>
    <property type="match status" value="1"/>
</dbReference>